<accession>A0AAJ0ANA2</accession>
<evidence type="ECO:0000259" key="1">
    <source>
        <dbReference type="Pfam" id="PF06985"/>
    </source>
</evidence>
<dbReference type="RefSeq" id="XP_060431025.1">
    <property type="nucleotide sequence ID" value="XM_060574567.1"/>
</dbReference>
<proteinExistence type="predicted"/>
<comment type="caution">
    <text evidence="2">The sequence shown here is derived from an EMBL/GenBank/DDBJ whole genome shotgun (WGS) entry which is preliminary data.</text>
</comment>
<gene>
    <name evidence="2" type="ORF">BDP55DRAFT_659835</name>
</gene>
<feature type="domain" description="Heterokaryon incompatibility" evidence="1">
    <location>
        <begin position="262"/>
        <end position="432"/>
    </location>
</feature>
<dbReference type="Pfam" id="PF06985">
    <property type="entry name" value="HET"/>
    <property type="match status" value="1"/>
</dbReference>
<dbReference type="EMBL" id="JAHMHR010000015">
    <property type="protein sequence ID" value="KAK1687330.1"/>
    <property type="molecule type" value="Genomic_DNA"/>
</dbReference>
<evidence type="ECO:0000313" key="2">
    <source>
        <dbReference type="EMBL" id="KAK1687330.1"/>
    </source>
</evidence>
<dbReference type="InterPro" id="IPR010730">
    <property type="entry name" value="HET"/>
</dbReference>
<keyword evidence="3" id="KW-1185">Reference proteome</keyword>
<dbReference type="AlphaFoldDB" id="A0AAJ0ANA2"/>
<dbReference type="GeneID" id="85459093"/>
<name>A0AAJ0ANA2_9PEZI</name>
<dbReference type="PANTHER" id="PTHR33112:SF8">
    <property type="entry name" value="HETEROKARYON INCOMPATIBILITY DOMAIN-CONTAINING PROTEIN"/>
    <property type="match status" value="1"/>
</dbReference>
<sequence>MNISEDPITGHYKENDVVTPGQLCVACVEFAQDFRKYLEEIMIEGISSIYSPSGENHPPGTKAVWPKTFTFHHNLRSLKSSLEADCHLCTLLWLTMLSPQFLAEPATGFDWDGSLSIRVESRSYSSERRGQEFHLSLVEPGTEYALSSGFAVLDLNLGVQVVSKTSSEQRDRHIPAKEAFSVWTGSPTSLKLAKSWIESCVTEHAACGAASSSHKNAGSRPTRLVDVSSGTEFVRVCSAPTEEVRTADQQPRDRQSPIHVDYVTLSHAWGGAEFVKLTTQNYARLCDGFSIQELPKTWRDAICLTRSLGYRYIWIDALCIIQDSLCDWEVESGLMGQVYEHCHVNIAALGSTSSNDGLFRFRNPLMFKNSCLRDALGSSGWPNNHYLAMAVIRPPNYHGWDFEHSLHHAGDLDYIISLKNEPLNKRGWVIQERGLSPRTLYFGKAGLFWDCREKERQEMWADTLGWGPHFRDPEPTNSKKVFSWQLTYSDPTEQRVSLRYMGWRELIREYCAAELSFESDRLPAISGLARLIAANPDMKCAYYAGIWEKWQIDDLLWCIKEPVAYDTEAVDPNVHRAPISFSWASIGGPCRICWPFSEYQLTGKPKQILYSAQAVGRCVPFRPAAFMTADWKSDGQFGRIVSASFTLSCLICPLSQTEVEEWSERGRQGDLYKLKDHQKARRETGIKSFPDKEEGKHVATHRASLANLDLIEPDQSYRHNEDFIVDFGLILSASGNGLQKNATYRRLGMYYDTFYEESYVKTRRGMYQHASVTLI</sequence>
<reference evidence="2" key="1">
    <citation type="submission" date="2021-06" db="EMBL/GenBank/DDBJ databases">
        <title>Comparative genomics, transcriptomics and evolutionary studies reveal genomic signatures of adaptation to plant cell wall in hemibiotrophic fungi.</title>
        <authorList>
            <consortium name="DOE Joint Genome Institute"/>
            <person name="Baroncelli R."/>
            <person name="Diaz J.F."/>
            <person name="Benocci T."/>
            <person name="Peng M."/>
            <person name="Battaglia E."/>
            <person name="Haridas S."/>
            <person name="Andreopoulos W."/>
            <person name="Labutti K."/>
            <person name="Pangilinan J."/>
            <person name="Floch G.L."/>
            <person name="Makela M.R."/>
            <person name="Henrissat B."/>
            <person name="Grigoriev I.V."/>
            <person name="Crouch J.A."/>
            <person name="De Vries R.P."/>
            <person name="Sukno S.A."/>
            <person name="Thon M.R."/>
        </authorList>
    </citation>
    <scope>NUCLEOTIDE SEQUENCE</scope>
    <source>
        <strain evidence="2">CBS 193.32</strain>
    </source>
</reference>
<dbReference type="Proteomes" id="UP001224890">
    <property type="component" value="Unassembled WGS sequence"/>
</dbReference>
<protein>
    <submittedName>
        <fullName evidence="2">Heterokaryon incompatibility protein-domain-containing protein</fullName>
    </submittedName>
</protein>
<evidence type="ECO:0000313" key="3">
    <source>
        <dbReference type="Proteomes" id="UP001224890"/>
    </source>
</evidence>
<dbReference type="PANTHER" id="PTHR33112">
    <property type="entry name" value="DOMAIN PROTEIN, PUTATIVE-RELATED"/>
    <property type="match status" value="1"/>
</dbReference>
<organism evidence="2 3">
    <name type="scientific">Colletotrichum godetiae</name>
    <dbReference type="NCBI Taxonomy" id="1209918"/>
    <lineage>
        <taxon>Eukaryota</taxon>
        <taxon>Fungi</taxon>
        <taxon>Dikarya</taxon>
        <taxon>Ascomycota</taxon>
        <taxon>Pezizomycotina</taxon>
        <taxon>Sordariomycetes</taxon>
        <taxon>Hypocreomycetidae</taxon>
        <taxon>Glomerellales</taxon>
        <taxon>Glomerellaceae</taxon>
        <taxon>Colletotrichum</taxon>
        <taxon>Colletotrichum acutatum species complex</taxon>
    </lineage>
</organism>